<evidence type="ECO:0000256" key="5">
    <source>
        <dbReference type="SAM" id="Phobius"/>
    </source>
</evidence>
<feature type="transmembrane region" description="Helical" evidence="5">
    <location>
        <begin position="437"/>
        <end position="456"/>
    </location>
</feature>
<dbReference type="Gene3D" id="1.20.1250.20">
    <property type="entry name" value="MFS general substrate transporter like domains"/>
    <property type="match status" value="2"/>
</dbReference>
<reference evidence="7 8" key="2">
    <citation type="journal article" date="2016" name="Genome Announc.">
        <title>Complete Genome Sequence of Streptomyces ambofaciens DSM 40697, a Paradigm for Genome Plasticity Studies.</title>
        <authorList>
            <person name="Thibessard A."/>
            <person name="Leblond P."/>
        </authorList>
    </citation>
    <scope>NUCLEOTIDE SEQUENCE [LARGE SCALE GENOMIC DNA]</scope>
    <source>
        <strain evidence="7 8">DSM 40697</strain>
    </source>
</reference>
<dbReference type="CDD" id="cd17504">
    <property type="entry name" value="MFS_MMR_MDR_like"/>
    <property type="match status" value="1"/>
</dbReference>
<evidence type="ECO:0000256" key="3">
    <source>
        <dbReference type="ARBA" id="ARBA00022989"/>
    </source>
</evidence>
<evidence type="ECO:0000313" key="8">
    <source>
        <dbReference type="Proteomes" id="UP000076720"/>
    </source>
</evidence>
<evidence type="ECO:0000256" key="1">
    <source>
        <dbReference type="ARBA" id="ARBA00004651"/>
    </source>
</evidence>
<evidence type="ECO:0000313" key="7">
    <source>
        <dbReference type="EMBL" id="ANB04527.1"/>
    </source>
</evidence>
<keyword evidence="4 5" id="KW-0472">Membrane</keyword>
<sequence length="465" mass="46899">MTTALDPPVRIGKAAVGAVGLLALATGALESVVTPTLPLLQRELDMTPAQGALLSIVLLITGALVTPVAGKFGDRYGGKRVLIRLMAVVSAGGLVSALAPNLPVLLLGQVLQGAMVGALPLSFIVVRKHLPQGAAKVAIGVVSGLFVGGGMAGTLSAGPVAETLSRHWMFALPTCAVIGSTLLASMLLPHDPPTRSGQVRMDWAGLFLLSGALTTLMLVLALVPEAASRPLVLGALVVVTAAFVAGWTAVERRAASPMVDLRMLARPAIWKACVLTFVICVGTSMAVYLVPQLFAAPTDGYGFGASATEIGFFLLPGAVAASLAGPLGGIGTRRFGSRPVVTVGVVTMVAALTALAAVHTEPWHLVFGKALIALANGLCVTALMTSTATSVDQSDTGIATSLVLVTRVVGYAVGAQLGGALLTAATPAGSDVPAESAFVTGFVIAGAVTASALLITRTLSKGVKE</sequence>
<feature type="transmembrane region" description="Helical" evidence="5">
    <location>
        <begin position="365"/>
        <end position="385"/>
    </location>
</feature>
<feature type="transmembrane region" description="Helical" evidence="5">
    <location>
        <begin position="268"/>
        <end position="290"/>
    </location>
</feature>
<feature type="transmembrane region" description="Helical" evidence="5">
    <location>
        <begin position="397"/>
        <end position="417"/>
    </location>
</feature>
<feature type="transmembrane region" description="Helical" evidence="5">
    <location>
        <begin position="137"/>
        <end position="156"/>
    </location>
</feature>
<evidence type="ECO:0000256" key="4">
    <source>
        <dbReference type="ARBA" id="ARBA00023136"/>
    </source>
</evidence>
<dbReference type="Pfam" id="PF07690">
    <property type="entry name" value="MFS_1"/>
    <property type="match status" value="1"/>
</dbReference>
<feature type="transmembrane region" description="Helical" evidence="5">
    <location>
        <begin position="168"/>
        <end position="189"/>
    </location>
</feature>
<feature type="transmembrane region" description="Helical" evidence="5">
    <location>
        <begin position="105"/>
        <end position="125"/>
    </location>
</feature>
<dbReference type="RefSeq" id="WP_063481156.1">
    <property type="nucleotide sequence ID" value="NZ_CP012949.1"/>
</dbReference>
<feature type="transmembrane region" description="Helical" evidence="5">
    <location>
        <begin position="340"/>
        <end position="359"/>
    </location>
</feature>
<reference evidence="8" key="1">
    <citation type="submission" date="2015-10" db="EMBL/GenBank/DDBJ databases">
        <title>Complete genome sequence of Streptomyces ambofaciens DSM 40697.</title>
        <authorList>
            <person name="Thibessard A."/>
            <person name="Leblond P."/>
        </authorList>
    </citation>
    <scope>NUCLEOTIDE SEQUENCE [LARGE SCALE GENOMIC DNA]</scope>
    <source>
        <strain evidence="8">DSM 40697</strain>
    </source>
</reference>
<feature type="domain" description="Major facilitator superfamily (MFS) profile" evidence="6">
    <location>
        <begin position="15"/>
        <end position="464"/>
    </location>
</feature>
<dbReference type="InterPro" id="IPR036259">
    <property type="entry name" value="MFS_trans_sf"/>
</dbReference>
<keyword evidence="8" id="KW-1185">Reference proteome</keyword>
<dbReference type="Proteomes" id="UP000076720">
    <property type="component" value="Chromosome"/>
</dbReference>
<dbReference type="EMBL" id="CP012949">
    <property type="protein sequence ID" value="ANB04527.1"/>
    <property type="molecule type" value="Genomic_DNA"/>
</dbReference>
<dbReference type="SUPFAM" id="SSF103473">
    <property type="entry name" value="MFS general substrate transporter"/>
    <property type="match status" value="1"/>
</dbReference>
<protein>
    <recommendedName>
        <fullName evidence="6">Major facilitator superfamily (MFS) profile domain-containing protein</fullName>
    </recommendedName>
</protein>
<proteinExistence type="predicted"/>
<accession>A0ABN4P051</accession>
<dbReference type="InterPro" id="IPR020846">
    <property type="entry name" value="MFS_dom"/>
</dbReference>
<keyword evidence="2 5" id="KW-0812">Transmembrane</keyword>
<organism evidence="7 8">
    <name type="scientific">Streptomyces ambofaciens</name>
    <dbReference type="NCBI Taxonomy" id="1889"/>
    <lineage>
        <taxon>Bacteria</taxon>
        <taxon>Bacillati</taxon>
        <taxon>Actinomycetota</taxon>
        <taxon>Actinomycetes</taxon>
        <taxon>Kitasatosporales</taxon>
        <taxon>Streptomycetaceae</taxon>
        <taxon>Streptomyces</taxon>
    </lineage>
</organism>
<evidence type="ECO:0000259" key="6">
    <source>
        <dbReference type="PROSITE" id="PS50850"/>
    </source>
</evidence>
<comment type="subcellular location">
    <subcellularLocation>
        <location evidence="1">Cell membrane</location>
        <topology evidence="1">Multi-pass membrane protein</topology>
    </subcellularLocation>
</comment>
<dbReference type="PROSITE" id="PS50850">
    <property type="entry name" value="MFS"/>
    <property type="match status" value="1"/>
</dbReference>
<evidence type="ECO:0000256" key="2">
    <source>
        <dbReference type="ARBA" id="ARBA00022692"/>
    </source>
</evidence>
<feature type="transmembrane region" description="Helical" evidence="5">
    <location>
        <begin position="52"/>
        <end position="69"/>
    </location>
</feature>
<feature type="transmembrane region" description="Helical" evidence="5">
    <location>
        <begin position="310"/>
        <end position="328"/>
    </location>
</feature>
<feature type="transmembrane region" description="Helical" evidence="5">
    <location>
        <begin position="81"/>
        <end position="99"/>
    </location>
</feature>
<feature type="transmembrane region" description="Helical" evidence="5">
    <location>
        <begin position="201"/>
        <end position="223"/>
    </location>
</feature>
<keyword evidence="3 5" id="KW-1133">Transmembrane helix</keyword>
<feature type="transmembrane region" description="Helical" evidence="5">
    <location>
        <begin position="229"/>
        <end position="247"/>
    </location>
</feature>
<dbReference type="InterPro" id="IPR011701">
    <property type="entry name" value="MFS"/>
</dbReference>
<gene>
    <name evidence="7" type="ORF">SAM40697_0565</name>
</gene>
<dbReference type="PANTHER" id="PTHR23501:SF197">
    <property type="entry name" value="COMD"/>
    <property type="match status" value="1"/>
</dbReference>
<dbReference type="PANTHER" id="PTHR23501">
    <property type="entry name" value="MAJOR FACILITATOR SUPERFAMILY"/>
    <property type="match status" value="1"/>
</dbReference>
<name>A0ABN4P051_STRAM</name>